<comment type="similarity">
    <text evidence="12 14">Belongs to the TonB-dependent receptor family.</text>
</comment>
<evidence type="ECO:0000259" key="16">
    <source>
        <dbReference type="Pfam" id="PF00593"/>
    </source>
</evidence>
<keyword evidence="18" id="KW-0675">Receptor</keyword>
<dbReference type="OrthoDB" id="7051185at2"/>
<evidence type="ECO:0000256" key="1">
    <source>
        <dbReference type="ARBA" id="ARBA00004571"/>
    </source>
</evidence>
<reference evidence="20 21" key="1">
    <citation type="submission" date="2019-11" db="EMBL/GenBank/DDBJ databases">
        <authorList>
            <person name="Holert J."/>
        </authorList>
    </citation>
    <scope>NUCLEOTIDE SEQUENCE [LARGE SCALE GENOMIC DNA]</scope>
    <source>
        <strain evidence="18">BC3_2A</strain>
        <strain evidence="19">SB11_1A</strain>
    </source>
</reference>
<evidence type="ECO:0000256" key="4">
    <source>
        <dbReference type="ARBA" id="ARBA00022496"/>
    </source>
</evidence>
<keyword evidence="6 15" id="KW-0732">Signal</keyword>
<gene>
    <name evidence="18" type="primary">fyuA_3</name>
    <name evidence="19" type="synonym">fyuA_5</name>
    <name evidence="19" type="ORF">IHBHHGIJ_00722</name>
    <name evidence="18" type="ORF">KFEGEMFD_00428</name>
</gene>
<feature type="short sequence motif" description="TonB C-terminal box" evidence="13">
    <location>
        <begin position="738"/>
        <end position="755"/>
    </location>
</feature>
<dbReference type="AlphaFoldDB" id="A0A5S9MWJ8"/>
<evidence type="ECO:0000256" key="14">
    <source>
        <dbReference type="RuleBase" id="RU003357"/>
    </source>
</evidence>
<evidence type="ECO:0000256" key="9">
    <source>
        <dbReference type="ARBA" id="ARBA00023077"/>
    </source>
</evidence>
<dbReference type="InterPro" id="IPR010917">
    <property type="entry name" value="TonB_rcpt_CS"/>
</dbReference>
<dbReference type="PROSITE" id="PS52016">
    <property type="entry name" value="TONB_DEPENDENT_REC_3"/>
    <property type="match status" value="1"/>
</dbReference>
<evidence type="ECO:0000313" key="20">
    <source>
        <dbReference type="Proteomes" id="UP000435877"/>
    </source>
</evidence>
<dbReference type="InterPro" id="IPR012910">
    <property type="entry name" value="Plug_dom"/>
</dbReference>
<dbReference type="RefSeq" id="WP_159267392.1">
    <property type="nucleotide sequence ID" value="NZ_CACSIK010000001.1"/>
</dbReference>
<feature type="signal peptide" evidence="15">
    <location>
        <begin position="1"/>
        <end position="26"/>
    </location>
</feature>
<dbReference type="InterPro" id="IPR039426">
    <property type="entry name" value="TonB-dep_rcpt-like"/>
</dbReference>
<dbReference type="PROSITE" id="PS01156">
    <property type="entry name" value="TONB_DEPENDENT_REC_2"/>
    <property type="match status" value="1"/>
</dbReference>
<evidence type="ECO:0000256" key="13">
    <source>
        <dbReference type="PROSITE-ProRule" id="PRU10144"/>
    </source>
</evidence>
<dbReference type="GO" id="GO:0009279">
    <property type="term" value="C:cell outer membrane"/>
    <property type="evidence" value="ECO:0007669"/>
    <property type="project" value="UniProtKB-SubCell"/>
</dbReference>
<evidence type="ECO:0000256" key="15">
    <source>
        <dbReference type="SAM" id="SignalP"/>
    </source>
</evidence>
<dbReference type="EMBL" id="CACSIM010000001">
    <property type="protein sequence ID" value="CAA0081802.1"/>
    <property type="molecule type" value="Genomic_DNA"/>
</dbReference>
<proteinExistence type="inferred from homology"/>
<evidence type="ECO:0000256" key="3">
    <source>
        <dbReference type="ARBA" id="ARBA00022452"/>
    </source>
</evidence>
<sequence>MNNTFRVTVLSAAVTAVLCSSQLAVAQSLEEVVVTAQRRAENQQDVALAVTSVNSNQLQDSQVFNVENINAISPSISFRNASNAGTSANLQIRGVGTTGTARVFEGAVGVFIDGVYRSRAGAALAQFLDIEQLQVLRGPQGTLFGKNTSAGALLLDSTRPDVEEMSGFVGIELGNYDKQLIRGAINTPIGDQAALRVAAVKTSRDGYYDDPNGGTVNYEDSVGVKAQLLVNISDTTEVRVIADYSNQDNDCCYGTSEFIDGPLRPLINSLTLANGLSLPSSKLSDREVSMNFETETSTKDYGLGFYLETELDAGTLKFISAGRVFDTEQSLSDSDFSGADILPKGESLKSEFFSAELSFTGSLEGDIQAEYVVGAYYSDEDLTYGRELYWGQQAQTYWDAVFGVSGLANAAPGLFSLEDMASTANSAAIFTQWDFTLSDRLNLILGARYSEDEKDGSFQNPYFRDSLFDPLALAGSMPGIEYDQSFDDSSVSGTITLKYQLSDDAMMYASYNRGYKAGGIGVDSSAGGTPGSVILGSPGSLSDPEFGSETTDAYEIGLKSDWLDGAARTNMAAFYTDITDLQIGQFSGLAFTIDNAPSAESYGLEIEQLFQLGRFWTVSAAATWLPEAHYSDDEVMGSIAGRRFALAPEVAANLALAADFPVTSELDLKGRIEAVYTGDMFTGSSLNLKQDAVTIVNGTMSLASTNSGWKVGAFVQNLTDETYVTIHFAAPLQSGSINSYLGSPRTFGLNAQYSF</sequence>
<accession>A0A5S9MWJ8</accession>
<evidence type="ECO:0000259" key="17">
    <source>
        <dbReference type="Pfam" id="PF07715"/>
    </source>
</evidence>
<dbReference type="SUPFAM" id="SSF56935">
    <property type="entry name" value="Porins"/>
    <property type="match status" value="1"/>
</dbReference>
<evidence type="ECO:0000256" key="11">
    <source>
        <dbReference type="ARBA" id="ARBA00023237"/>
    </source>
</evidence>
<evidence type="ECO:0000313" key="18">
    <source>
        <dbReference type="EMBL" id="CAA0081802.1"/>
    </source>
</evidence>
<dbReference type="Gene3D" id="2.40.170.20">
    <property type="entry name" value="TonB-dependent receptor, beta-barrel domain"/>
    <property type="match status" value="1"/>
</dbReference>
<evidence type="ECO:0000256" key="10">
    <source>
        <dbReference type="ARBA" id="ARBA00023136"/>
    </source>
</evidence>
<keyword evidence="2 12" id="KW-0813">Transport</keyword>
<keyword evidence="7" id="KW-0408">Iron</keyword>
<keyword evidence="11 12" id="KW-0998">Cell outer membrane</keyword>
<keyword evidence="4" id="KW-0410">Iron transport</keyword>
<evidence type="ECO:0000256" key="6">
    <source>
        <dbReference type="ARBA" id="ARBA00022729"/>
    </source>
</evidence>
<keyword evidence="20" id="KW-1185">Reference proteome</keyword>
<dbReference type="Proteomes" id="UP000439591">
    <property type="component" value="Unassembled WGS sequence"/>
</dbReference>
<keyword evidence="10 12" id="KW-0472">Membrane</keyword>
<dbReference type="GO" id="GO:0006826">
    <property type="term" value="P:iron ion transport"/>
    <property type="evidence" value="ECO:0007669"/>
    <property type="project" value="UniProtKB-KW"/>
</dbReference>
<evidence type="ECO:0000313" key="21">
    <source>
        <dbReference type="Proteomes" id="UP000439591"/>
    </source>
</evidence>
<dbReference type="PANTHER" id="PTHR32552">
    <property type="entry name" value="FERRICHROME IRON RECEPTOR-RELATED"/>
    <property type="match status" value="1"/>
</dbReference>
<feature type="chain" id="PRO_5036150368" evidence="15">
    <location>
        <begin position="27"/>
        <end position="755"/>
    </location>
</feature>
<evidence type="ECO:0000256" key="2">
    <source>
        <dbReference type="ARBA" id="ARBA00022448"/>
    </source>
</evidence>
<keyword evidence="3 12" id="KW-1134">Transmembrane beta strand</keyword>
<dbReference type="EMBL" id="CACSIK010000001">
    <property type="protein sequence ID" value="CAA0084646.1"/>
    <property type="molecule type" value="Genomic_DNA"/>
</dbReference>
<comment type="subcellular location">
    <subcellularLocation>
        <location evidence="1 12">Cell outer membrane</location>
        <topology evidence="1 12">Multi-pass membrane protein</topology>
    </subcellularLocation>
</comment>
<dbReference type="Pfam" id="PF07715">
    <property type="entry name" value="Plug"/>
    <property type="match status" value="1"/>
</dbReference>
<evidence type="ECO:0000256" key="7">
    <source>
        <dbReference type="ARBA" id="ARBA00023004"/>
    </source>
</evidence>
<dbReference type="InterPro" id="IPR000531">
    <property type="entry name" value="Beta-barrel_TonB"/>
</dbReference>
<keyword evidence="8" id="KW-0406">Ion transport</keyword>
<name>A0A5S9MWJ8_9GAMM</name>
<evidence type="ECO:0000256" key="12">
    <source>
        <dbReference type="PROSITE-ProRule" id="PRU01360"/>
    </source>
</evidence>
<evidence type="ECO:0000256" key="8">
    <source>
        <dbReference type="ARBA" id="ARBA00023065"/>
    </source>
</evidence>
<dbReference type="InterPro" id="IPR036942">
    <property type="entry name" value="Beta-barrel_TonB_sf"/>
</dbReference>
<dbReference type="PANTHER" id="PTHR32552:SF81">
    <property type="entry name" value="TONB-DEPENDENT OUTER MEMBRANE RECEPTOR"/>
    <property type="match status" value="1"/>
</dbReference>
<keyword evidence="5 12" id="KW-0812">Transmembrane</keyword>
<protein>
    <submittedName>
        <fullName evidence="18">Pesticin receptor</fullName>
    </submittedName>
</protein>
<dbReference type="Pfam" id="PF00593">
    <property type="entry name" value="TonB_dep_Rec_b-barrel"/>
    <property type="match status" value="1"/>
</dbReference>
<evidence type="ECO:0000313" key="19">
    <source>
        <dbReference type="EMBL" id="CAA0084646.1"/>
    </source>
</evidence>
<feature type="domain" description="TonB-dependent receptor plug" evidence="17">
    <location>
        <begin position="43"/>
        <end position="152"/>
    </location>
</feature>
<keyword evidence="9 14" id="KW-0798">TonB box</keyword>
<evidence type="ECO:0000256" key="5">
    <source>
        <dbReference type="ARBA" id="ARBA00022692"/>
    </source>
</evidence>
<dbReference type="Proteomes" id="UP000435877">
    <property type="component" value="Unassembled WGS sequence"/>
</dbReference>
<organism evidence="18 21">
    <name type="scientific">Zhongshania aliphaticivorans</name>
    <dbReference type="NCBI Taxonomy" id="1470434"/>
    <lineage>
        <taxon>Bacteria</taxon>
        <taxon>Pseudomonadati</taxon>
        <taxon>Pseudomonadota</taxon>
        <taxon>Gammaproteobacteria</taxon>
        <taxon>Cellvibrionales</taxon>
        <taxon>Spongiibacteraceae</taxon>
        <taxon>Zhongshania</taxon>
    </lineage>
</organism>
<feature type="domain" description="TonB-dependent receptor-like beta-barrel" evidence="16">
    <location>
        <begin position="278"/>
        <end position="718"/>
    </location>
</feature>